<evidence type="ECO:0000256" key="1">
    <source>
        <dbReference type="SAM" id="MobiDB-lite"/>
    </source>
</evidence>
<feature type="region of interest" description="Disordered" evidence="1">
    <location>
        <begin position="66"/>
        <end position="131"/>
    </location>
</feature>
<evidence type="ECO:0000313" key="3">
    <source>
        <dbReference type="Proteomes" id="UP000306102"/>
    </source>
</evidence>
<evidence type="ECO:0000313" key="2">
    <source>
        <dbReference type="EMBL" id="THG15797.1"/>
    </source>
</evidence>
<gene>
    <name evidence="2" type="ORF">TEA_023657</name>
</gene>
<reference evidence="2 3" key="1">
    <citation type="journal article" date="2018" name="Proc. Natl. Acad. Sci. U.S.A.">
        <title>Draft genome sequence of Camellia sinensis var. sinensis provides insights into the evolution of the tea genome and tea quality.</title>
        <authorList>
            <person name="Wei C."/>
            <person name="Yang H."/>
            <person name="Wang S."/>
            <person name="Zhao J."/>
            <person name="Liu C."/>
            <person name="Gao L."/>
            <person name="Xia E."/>
            <person name="Lu Y."/>
            <person name="Tai Y."/>
            <person name="She G."/>
            <person name="Sun J."/>
            <person name="Cao H."/>
            <person name="Tong W."/>
            <person name="Gao Q."/>
            <person name="Li Y."/>
            <person name="Deng W."/>
            <person name="Jiang X."/>
            <person name="Wang W."/>
            <person name="Chen Q."/>
            <person name="Zhang S."/>
            <person name="Li H."/>
            <person name="Wu J."/>
            <person name="Wang P."/>
            <person name="Li P."/>
            <person name="Shi C."/>
            <person name="Zheng F."/>
            <person name="Jian J."/>
            <person name="Huang B."/>
            <person name="Shan D."/>
            <person name="Shi M."/>
            <person name="Fang C."/>
            <person name="Yue Y."/>
            <person name="Li F."/>
            <person name="Li D."/>
            <person name="Wei S."/>
            <person name="Han B."/>
            <person name="Jiang C."/>
            <person name="Yin Y."/>
            <person name="Xia T."/>
            <person name="Zhang Z."/>
            <person name="Bennetzen J.L."/>
            <person name="Zhao S."/>
            <person name="Wan X."/>
        </authorList>
    </citation>
    <scope>NUCLEOTIDE SEQUENCE [LARGE SCALE GENOMIC DNA]</scope>
    <source>
        <strain evidence="3">cv. Shuchazao</strain>
        <tissue evidence="2">Leaf</tissue>
    </source>
</reference>
<feature type="compositionally biased region" description="Basic and acidic residues" evidence="1">
    <location>
        <begin position="97"/>
        <end position="113"/>
    </location>
</feature>
<keyword evidence="3" id="KW-1185">Reference proteome</keyword>
<feature type="compositionally biased region" description="Low complexity" evidence="1">
    <location>
        <begin position="76"/>
        <end position="94"/>
    </location>
</feature>
<comment type="caution">
    <text evidence="2">The sequence shown here is derived from an EMBL/GenBank/DDBJ whole genome shotgun (WGS) entry which is preliminary data.</text>
</comment>
<sequence length="378" mass="41874">MEPVLLQYSYPDQSISSPYKQIRNPSRNHSALISRPFENFAFRGGVLRAPPHSSISFSGFSCSPINRKINNRNRDQSLTPKKSKQSSSSLSPKKGGSKRDLLKSTRDSTERLIVESTNRIGPDPKALPKDVSRVLSSSSSDLEKFSGSVVFTLSPPPSSLPLPTFSLRPKLCCNAEAAGIDAGATDNLRRLLRLRLASKASSATCLLVSKISLAKNFKVGKQGQLGHLLLSKQKSARQGTSKLVSKVSSVTCFLASKIHSARKFKVDKQRQLGNLLLNEQNQLGKKLQGWRARSARPFTSWRAKISSVRNFKVDEQGQLGNLLHGEQNQLDKELQSWRARSARKLVSWQAKFARKGTPRLIKTINKPLAEQNPSSKEF</sequence>
<dbReference type="AlphaFoldDB" id="A0A4V3WPB9"/>
<dbReference type="PANTHER" id="PTHR33670">
    <property type="entry name" value="SPLICING FACTOR, PROLINE- AND GLUTAMINE-RICH-LIKE"/>
    <property type="match status" value="1"/>
</dbReference>
<accession>A0A4V3WPB9</accession>
<dbReference type="EMBL" id="SDRB02004464">
    <property type="protein sequence ID" value="THG15797.1"/>
    <property type="molecule type" value="Genomic_DNA"/>
</dbReference>
<organism evidence="2 3">
    <name type="scientific">Camellia sinensis var. sinensis</name>
    <name type="common">China tea</name>
    <dbReference type="NCBI Taxonomy" id="542762"/>
    <lineage>
        <taxon>Eukaryota</taxon>
        <taxon>Viridiplantae</taxon>
        <taxon>Streptophyta</taxon>
        <taxon>Embryophyta</taxon>
        <taxon>Tracheophyta</taxon>
        <taxon>Spermatophyta</taxon>
        <taxon>Magnoliopsida</taxon>
        <taxon>eudicotyledons</taxon>
        <taxon>Gunneridae</taxon>
        <taxon>Pentapetalae</taxon>
        <taxon>asterids</taxon>
        <taxon>Ericales</taxon>
        <taxon>Theaceae</taxon>
        <taxon>Camellia</taxon>
    </lineage>
</organism>
<dbReference type="Proteomes" id="UP000306102">
    <property type="component" value="Unassembled WGS sequence"/>
</dbReference>
<name>A0A4V3WPB9_CAMSN</name>
<proteinExistence type="predicted"/>
<protein>
    <submittedName>
        <fullName evidence="2">Uncharacterized protein</fullName>
    </submittedName>
</protein>
<dbReference type="PANTHER" id="PTHR33670:SF14">
    <property type="entry name" value="T20H2.15 PROTEIN"/>
    <property type="match status" value="1"/>
</dbReference>